<dbReference type="AlphaFoldDB" id="A0A1R3K1R7"/>
<dbReference type="GO" id="GO:0016413">
    <property type="term" value="F:O-acetyltransferase activity"/>
    <property type="evidence" value="ECO:0007669"/>
    <property type="project" value="InterPro"/>
</dbReference>
<comment type="caution">
    <text evidence="3">The sequence shown here is derived from an EMBL/GenBank/DDBJ whole genome shotgun (WGS) entry which is preliminary data.</text>
</comment>
<gene>
    <name evidence="3" type="ORF">COLO4_12218</name>
</gene>
<dbReference type="Pfam" id="PF13839">
    <property type="entry name" value="PC-Esterase"/>
    <property type="match status" value="1"/>
</dbReference>
<evidence type="ECO:0000313" key="4">
    <source>
        <dbReference type="Proteomes" id="UP000187203"/>
    </source>
</evidence>
<evidence type="ECO:0000259" key="2">
    <source>
        <dbReference type="Pfam" id="PF13839"/>
    </source>
</evidence>
<accession>A0A1R3K1R7</accession>
<name>A0A1R3K1R7_9ROSI</name>
<comment type="similarity">
    <text evidence="1">Belongs to the PC-esterase family. TBL subfamily.</text>
</comment>
<sequence>MAYYSVCQEPNPAYNVWIKFSWNDYLVDIVGEKNKRILKLDSIKKGAAVWKDAEVLVFNTWNEGLQSGIKKSWDVIQEGKTTHKNLDQLKVYEKALNTWAKWVNSTTLHTNKTNIFVQGPSPDHTK</sequence>
<dbReference type="GO" id="GO:0005794">
    <property type="term" value="C:Golgi apparatus"/>
    <property type="evidence" value="ECO:0007669"/>
    <property type="project" value="TreeGrafter"/>
</dbReference>
<dbReference type="STRING" id="93759.A0A1R3K1R7"/>
<organism evidence="3 4">
    <name type="scientific">Corchorus olitorius</name>
    <dbReference type="NCBI Taxonomy" id="93759"/>
    <lineage>
        <taxon>Eukaryota</taxon>
        <taxon>Viridiplantae</taxon>
        <taxon>Streptophyta</taxon>
        <taxon>Embryophyta</taxon>
        <taxon>Tracheophyta</taxon>
        <taxon>Spermatophyta</taxon>
        <taxon>Magnoliopsida</taxon>
        <taxon>eudicotyledons</taxon>
        <taxon>Gunneridae</taxon>
        <taxon>Pentapetalae</taxon>
        <taxon>rosids</taxon>
        <taxon>malvids</taxon>
        <taxon>Malvales</taxon>
        <taxon>Malvaceae</taxon>
        <taxon>Grewioideae</taxon>
        <taxon>Apeibeae</taxon>
        <taxon>Corchorus</taxon>
    </lineage>
</organism>
<keyword evidence="4" id="KW-1185">Reference proteome</keyword>
<dbReference type="EMBL" id="AWUE01014862">
    <property type="protein sequence ID" value="OMP01026.1"/>
    <property type="molecule type" value="Genomic_DNA"/>
</dbReference>
<dbReference type="PANTHER" id="PTHR32285:SF350">
    <property type="entry name" value="PROTEIN TRICHOME BIREFRINGENCE-LIKE 43"/>
    <property type="match status" value="1"/>
</dbReference>
<evidence type="ECO:0000313" key="3">
    <source>
        <dbReference type="EMBL" id="OMP01026.1"/>
    </source>
</evidence>
<proteinExistence type="inferred from homology"/>
<dbReference type="OrthoDB" id="630188at2759"/>
<dbReference type="Proteomes" id="UP000187203">
    <property type="component" value="Unassembled WGS sequence"/>
</dbReference>
<dbReference type="InterPro" id="IPR026057">
    <property type="entry name" value="TBL_C"/>
</dbReference>
<feature type="domain" description="Trichome birefringence-like C-terminal" evidence="2">
    <location>
        <begin position="12"/>
        <end position="125"/>
    </location>
</feature>
<dbReference type="PANTHER" id="PTHR32285">
    <property type="entry name" value="PROTEIN TRICHOME BIREFRINGENCE-LIKE 9-RELATED"/>
    <property type="match status" value="1"/>
</dbReference>
<reference evidence="4" key="1">
    <citation type="submission" date="2013-09" db="EMBL/GenBank/DDBJ databases">
        <title>Corchorus olitorius genome sequencing.</title>
        <authorList>
            <person name="Alam M."/>
            <person name="Haque M.S."/>
            <person name="Islam M.S."/>
            <person name="Emdad E.M."/>
            <person name="Islam M.M."/>
            <person name="Ahmed B."/>
            <person name="Halim A."/>
            <person name="Hossen Q.M.M."/>
            <person name="Hossain M.Z."/>
            <person name="Ahmed R."/>
            <person name="Khan M.M."/>
            <person name="Islam R."/>
            <person name="Rashid M.M."/>
            <person name="Khan S.A."/>
            <person name="Rahman M.S."/>
            <person name="Alam M."/>
            <person name="Yahiya A.S."/>
            <person name="Khan M.S."/>
            <person name="Azam M.S."/>
            <person name="Haque T."/>
            <person name="Lashkar M.Z.H."/>
            <person name="Akhand A.I."/>
            <person name="Morshed G."/>
            <person name="Roy S."/>
            <person name="Uddin K.S."/>
            <person name="Rabeya T."/>
            <person name="Hossain A.S."/>
            <person name="Chowdhury A."/>
            <person name="Snigdha A.R."/>
            <person name="Mortoza M.S."/>
            <person name="Matin S.A."/>
            <person name="Hoque S.M.E."/>
            <person name="Islam M.K."/>
            <person name="Roy D.K."/>
            <person name="Haider R."/>
            <person name="Moosa M.M."/>
            <person name="Elias S.M."/>
            <person name="Hasan A.M."/>
            <person name="Jahan S."/>
            <person name="Shafiuddin M."/>
            <person name="Mahmood N."/>
            <person name="Shommy N.S."/>
        </authorList>
    </citation>
    <scope>NUCLEOTIDE SEQUENCE [LARGE SCALE GENOMIC DNA]</scope>
    <source>
        <strain evidence="4">cv. O-4</strain>
    </source>
</reference>
<dbReference type="InterPro" id="IPR029962">
    <property type="entry name" value="TBL"/>
</dbReference>
<evidence type="ECO:0000256" key="1">
    <source>
        <dbReference type="ARBA" id="ARBA00007727"/>
    </source>
</evidence>
<protein>
    <submittedName>
        <fullName evidence="3">PC-Esterase</fullName>
    </submittedName>
</protein>